<evidence type="ECO:0008006" key="3">
    <source>
        <dbReference type="Google" id="ProtNLM"/>
    </source>
</evidence>
<comment type="caution">
    <text evidence="1">The sequence shown here is derived from an EMBL/GenBank/DDBJ whole genome shotgun (WGS) entry which is preliminary data.</text>
</comment>
<gene>
    <name evidence="1" type="ORF">ACFFHF_13455</name>
</gene>
<dbReference type="RefSeq" id="WP_377058390.1">
    <property type="nucleotide sequence ID" value="NZ_JBHLUU010000097.1"/>
</dbReference>
<accession>A0ABV6KTA7</accession>
<dbReference type="Proteomes" id="UP001589738">
    <property type="component" value="Unassembled WGS sequence"/>
</dbReference>
<sequence length="412" mass="47316">MGKSIENVLKEYREDQESVFNNWFMNNTERLKAFRTIRSGLKMVIREIETNEFGNDFKGSSLETVVTAISEQKEIFEGAAHAFYWKPKLRIPDIYENEANKKAFARFLNMFLQTSNEKQLLEQIFLLDSQKIKGLGPAVANILYFIHPTIFPPFNTAIIKGANLLFNQRLKLGSWGEYLKMRDLILDFNQEHSKLLSKDLGAAGGLLYEIGNGRIITSENYEIALEKIEKDKRKRHNSIQNELLEENTHTEMQYHLATLGKAFGYNVWIAQNDHKRTWDNSALGEFSLTGLNLPHVPSSVKDTIRLIDVLWLNKEGDIISAFEVEKSTSIYSGILRLNDLSKSLLHNDCNFFLVAPDKREKEIKAQLLRPSFHNDHTCSLSYILFSDLRSNCEAMCKFGTDVNTLSKICKTL</sequence>
<organism evidence="1 2">
    <name type="scientific">Robertmurraya beringensis</name>
    <dbReference type="NCBI Taxonomy" id="641660"/>
    <lineage>
        <taxon>Bacteria</taxon>
        <taxon>Bacillati</taxon>
        <taxon>Bacillota</taxon>
        <taxon>Bacilli</taxon>
        <taxon>Bacillales</taxon>
        <taxon>Bacillaceae</taxon>
        <taxon>Robertmurraya</taxon>
    </lineage>
</organism>
<name>A0ABV6KTA7_9BACI</name>
<reference evidence="1 2" key="1">
    <citation type="submission" date="2024-09" db="EMBL/GenBank/DDBJ databases">
        <authorList>
            <person name="Sun Q."/>
            <person name="Mori K."/>
        </authorList>
    </citation>
    <scope>NUCLEOTIDE SEQUENCE [LARGE SCALE GENOMIC DNA]</scope>
    <source>
        <strain evidence="1 2">CGMCC 1.9126</strain>
    </source>
</reference>
<dbReference type="EMBL" id="JBHLUU010000097">
    <property type="protein sequence ID" value="MFC0476240.1"/>
    <property type="molecule type" value="Genomic_DNA"/>
</dbReference>
<keyword evidence="2" id="KW-1185">Reference proteome</keyword>
<protein>
    <recommendedName>
        <fullName evidence="3">Type II restriction enzyme</fullName>
    </recommendedName>
</protein>
<evidence type="ECO:0000313" key="1">
    <source>
        <dbReference type="EMBL" id="MFC0476240.1"/>
    </source>
</evidence>
<proteinExistence type="predicted"/>
<evidence type="ECO:0000313" key="2">
    <source>
        <dbReference type="Proteomes" id="UP001589738"/>
    </source>
</evidence>